<keyword evidence="4" id="KW-1185">Reference proteome</keyword>
<feature type="compositionally biased region" description="Polar residues" evidence="1">
    <location>
        <begin position="19"/>
        <end position="28"/>
    </location>
</feature>
<reference evidence="3 4" key="1">
    <citation type="submission" date="2015-11" db="EMBL/GenBank/DDBJ databases">
        <title>Genomic analysis of 38 Legionella species identifies large and diverse effector repertoires.</title>
        <authorList>
            <person name="Burstein D."/>
            <person name="Amaro F."/>
            <person name="Zusman T."/>
            <person name="Lifshitz Z."/>
            <person name="Cohen O."/>
            <person name="Gilbert J.A."/>
            <person name="Pupko T."/>
            <person name="Shuman H.A."/>
            <person name="Segal G."/>
        </authorList>
    </citation>
    <scope>NUCLEOTIDE SEQUENCE [LARGE SCALE GENOMIC DNA]</scope>
    <source>
        <strain evidence="3 4">WIGA</strain>
    </source>
</reference>
<comment type="caution">
    <text evidence="3">The sequence shown here is derived from an EMBL/GenBank/DDBJ whole genome shotgun (WGS) entry which is preliminary data.</text>
</comment>
<sequence>MNLLKRFLGSYLNGHHGQNRSSHQNGYGNSHHKQKNHNNNYISQNESQGVICTRCQTHNEPGARFCGQCGQAIQNTACRCGASIPAGAKFCGQCGSSL</sequence>
<accession>A0A0W0RBQ0</accession>
<gene>
    <name evidence="3" type="ORF">Lboz_3429</name>
</gene>
<dbReference type="InterPro" id="IPR025874">
    <property type="entry name" value="DZR"/>
</dbReference>
<dbReference type="PATRIC" id="fig|447.4.peg.3669"/>
<dbReference type="EMBL" id="LNXU01000056">
    <property type="protein sequence ID" value="KTC68444.1"/>
    <property type="molecule type" value="Genomic_DNA"/>
</dbReference>
<protein>
    <submittedName>
        <fullName evidence="3">Double zinc ribbon</fullName>
    </submittedName>
</protein>
<dbReference type="RefSeq" id="WP_058460948.1">
    <property type="nucleotide sequence ID" value="NZ_CAAAIY010000007.1"/>
</dbReference>
<evidence type="ECO:0000313" key="4">
    <source>
        <dbReference type="Proteomes" id="UP000054695"/>
    </source>
</evidence>
<dbReference type="STRING" id="447.Lboz_3429"/>
<dbReference type="AlphaFoldDB" id="A0A0W0RBQ0"/>
<feature type="domain" description="DZANK-type" evidence="2">
    <location>
        <begin position="52"/>
        <end position="95"/>
    </location>
</feature>
<proteinExistence type="predicted"/>
<dbReference type="Pfam" id="PF12773">
    <property type="entry name" value="DZR"/>
    <property type="match status" value="1"/>
</dbReference>
<feature type="region of interest" description="Disordered" evidence="1">
    <location>
        <begin position="14"/>
        <end position="40"/>
    </location>
</feature>
<dbReference type="Proteomes" id="UP000054695">
    <property type="component" value="Unassembled WGS sequence"/>
</dbReference>
<dbReference type="OrthoDB" id="8708757at2"/>
<evidence type="ECO:0000313" key="3">
    <source>
        <dbReference type="EMBL" id="KTC68444.1"/>
    </source>
</evidence>
<evidence type="ECO:0000259" key="2">
    <source>
        <dbReference type="Pfam" id="PF12773"/>
    </source>
</evidence>
<organism evidence="3 4">
    <name type="scientific">Legionella bozemanae</name>
    <name type="common">Fluoribacter bozemanae</name>
    <dbReference type="NCBI Taxonomy" id="447"/>
    <lineage>
        <taxon>Bacteria</taxon>
        <taxon>Pseudomonadati</taxon>
        <taxon>Pseudomonadota</taxon>
        <taxon>Gammaproteobacteria</taxon>
        <taxon>Legionellales</taxon>
        <taxon>Legionellaceae</taxon>
        <taxon>Legionella</taxon>
    </lineage>
</organism>
<evidence type="ECO:0000256" key="1">
    <source>
        <dbReference type="SAM" id="MobiDB-lite"/>
    </source>
</evidence>
<name>A0A0W0RBQ0_LEGBO</name>